<evidence type="ECO:0000256" key="6">
    <source>
        <dbReference type="ARBA" id="ARBA00022842"/>
    </source>
</evidence>
<keyword evidence="2" id="KW-0808">Transferase</keyword>
<dbReference type="Gene3D" id="3.30.300.10">
    <property type="match status" value="3"/>
</dbReference>
<evidence type="ECO:0000256" key="5">
    <source>
        <dbReference type="ARBA" id="ARBA00022840"/>
    </source>
</evidence>
<accession>A0ABN9WTG8</accession>
<keyword evidence="6" id="KW-0460">Magnesium</keyword>
<name>A0ABN9WTG8_9DINO</name>
<keyword evidence="5" id="KW-0067">ATP-binding</keyword>
<evidence type="ECO:0000256" key="4">
    <source>
        <dbReference type="ARBA" id="ARBA00022741"/>
    </source>
</evidence>
<protein>
    <recommendedName>
        <fullName evidence="13">Methionine adenosyltransferase</fullName>
    </recommendedName>
</protein>
<evidence type="ECO:0008006" key="13">
    <source>
        <dbReference type="Google" id="ProtNLM"/>
    </source>
</evidence>
<keyword evidence="3" id="KW-0479">Metal-binding</keyword>
<evidence type="ECO:0000259" key="8">
    <source>
        <dbReference type="Pfam" id="PF00438"/>
    </source>
</evidence>
<comment type="caution">
    <text evidence="11">The sequence shown here is derived from an EMBL/GenBank/DDBJ whole genome shotgun (WGS) entry which is preliminary data.</text>
</comment>
<organism evidence="11 12">
    <name type="scientific">Prorocentrum cordatum</name>
    <dbReference type="NCBI Taxonomy" id="2364126"/>
    <lineage>
        <taxon>Eukaryota</taxon>
        <taxon>Sar</taxon>
        <taxon>Alveolata</taxon>
        <taxon>Dinophyceae</taxon>
        <taxon>Prorocentrales</taxon>
        <taxon>Prorocentraceae</taxon>
        <taxon>Prorocentrum</taxon>
    </lineage>
</organism>
<feature type="domain" description="S-adenosylmethionine synthetase C-terminal" evidence="10">
    <location>
        <begin position="239"/>
        <end position="282"/>
    </location>
</feature>
<feature type="domain" description="S-adenosylmethionine synthetase central" evidence="9">
    <location>
        <begin position="119"/>
        <end position="231"/>
    </location>
</feature>
<dbReference type="SUPFAM" id="SSF55973">
    <property type="entry name" value="S-adenosylmethionine synthetase"/>
    <property type="match status" value="3"/>
</dbReference>
<evidence type="ECO:0000256" key="1">
    <source>
        <dbReference type="ARBA" id="ARBA00022563"/>
    </source>
</evidence>
<dbReference type="InterPro" id="IPR022630">
    <property type="entry name" value="S-AdoMet_synt_C"/>
</dbReference>
<evidence type="ECO:0000259" key="10">
    <source>
        <dbReference type="Pfam" id="PF02773"/>
    </source>
</evidence>
<evidence type="ECO:0000256" key="2">
    <source>
        <dbReference type="ARBA" id="ARBA00022679"/>
    </source>
</evidence>
<dbReference type="InterPro" id="IPR022628">
    <property type="entry name" value="S-AdoMet_synt_N"/>
</dbReference>
<dbReference type="InterPro" id="IPR022629">
    <property type="entry name" value="S-AdoMet_synt_central"/>
</dbReference>
<evidence type="ECO:0000256" key="3">
    <source>
        <dbReference type="ARBA" id="ARBA00022723"/>
    </source>
</evidence>
<dbReference type="InterPro" id="IPR022636">
    <property type="entry name" value="S-AdoMet_synthetase_sfam"/>
</dbReference>
<dbReference type="Proteomes" id="UP001189429">
    <property type="component" value="Unassembled WGS sequence"/>
</dbReference>
<reference evidence="11" key="1">
    <citation type="submission" date="2023-10" db="EMBL/GenBank/DDBJ databases">
        <authorList>
            <person name="Chen Y."/>
            <person name="Shah S."/>
            <person name="Dougan E. K."/>
            <person name="Thang M."/>
            <person name="Chan C."/>
        </authorList>
    </citation>
    <scope>NUCLEOTIDE SEQUENCE [LARGE SCALE GENOMIC DNA]</scope>
</reference>
<evidence type="ECO:0000313" key="12">
    <source>
        <dbReference type="Proteomes" id="UP001189429"/>
    </source>
</evidence>
<gene>
    <name evidence="11" type="ORF">PCOR1329_LOCUS69262</name>
</gene>
<evidence type="ECO:0000256" key="7">
    <source>
        <dbReference type="ARBA" id="ARBA00022958"/>
    </source>
</evidence>
<dbReference type="Pfam" id="PF02773">
    <property type="entry name" value="S-AdoMet_synt_C"/>
    <property type="match status" value="1"/>
</dbReference>
<keyword evidence="12" id="KW-1185">Reference proteome</keyword>
<proteinExistence type="predicted"/>
<dbReference type="PANTHER" id="PTHR11964">
    <property type="entry name" value="S-ADENOSYLMETHIONINE SYNTHETASE"/>
    <property type="match status" value="1"/>
</dbReference>
<dbReference type="Pfam" id="PF02772">
    <property type="entry name" value="S-AdoMet_synt_M"/>
    <property type="match status" value="1"/>
</dbReference>
<evidence type="ECO:0000259" key="9">
    <source>
        <dbReference type="Pfam" id="PF02772"/>
    </source>
</evidence>
<dbReference type="InterPro" id="IPR002133">
    <property type="entry name" value="S-AdoMet_synthetase"/>
</dbReference>
<keyword evidence="7" id="KW-0630">Potassium</keyword>
<dbReference type="Pfam" id="PF00438">
    <property type="entry name" value="S-AdoMet_synt_N"/>
    <property type="match status" value="1"/>
</dbReference>
<sequence>MHRPEQVALRDPWFAPVRFFFPWLLHRLPPARSRPQDPESRVACEACTKSNMVMLLGEVVTKAAVDYEQLVREATRAVGYDSDEKGMDSRTMNVIVALEEQSPDLAQGVGLAKALEDSGTWDHGVVFGYSTNESKEHMPMSHVLANGLCARLDEARRSGELAWAWPGGRVQVTLEYREESDGSVVPARIHSVVVSAQCSSDVKADKVEGDLMEQVVRPTLPEGLCDAKTQYSFPDYARVDAGLSGRRAVADTYGGWGSHGGAGLSGRDASRVSRCGAYAARCCRRPQGQGSSARFPPGP</sequence>
<keyword evidence="4" id="KW-0547">Nucleotide-binding</keyword>
<keyword evidence="1" id="KW-0554">One-carbon metabolism</keyword>
<evidence type="ECO:0000313" key="11">
    <source>
        <dbReference type="EMBL" id="CAK0888479.1"/>
    </source>
</evidence>
<dbReference type="EMBL" id="CAUYUJ010019081">
    <property type="protein sequence ID" value="CAK0888479.1"/>
    <property type="molecule type" value="Genomic_DNA"/>
</dbReference>
<feature type="domain" description="S-adenosylmethionine synthetase N-terminal" evidence="8">
    <location>
        <begin position="36"/>
        <end position="103"/>
    </location>
</feature>